<accession>A0A0N5BYJ7</accession>
<evidence type="ECO:0000313" key="1">
    <source>
        <dbReference type="Proteomes" id="UP000046392"/>
    </source>
</evidence>
<evidence type="ECO:0000313" key="2">
    <source>
        <dbReference type="WBParaSite" id="SPAL_0001085050.1"/>
    </source>
</evidence>
<proteinExistence type="predicted"/>
<dbReference type="AlphaFoldDB" id="A0A0N5BYJ7"/>
<dbReference type="WBParaSite" id="SPAL_0001085050.1">
    <property type="protein sequence ID" value="SPAL_0001085050.1"/>
    <property type="gene ID" value="SPAL_0001085050"/>
</dbReference>
<sequence length="48" mass="5797">LSYLIFRHNYHKLLFTLTPLDKLSRQVVFYIYNIYSGMVIRGMEINNT</sequence>
<dbReference type="Proteomes" id="UP000046392">
    <property type="component" value="Unplaced"/>
</dbReference>
<organism evidence="1 2">
    <name type="scientific">Strongyloides papillosus</name>
    <name type="common">Intestinal threadworm</name>
    <dbReference type="NCBI Taxonomy" id="174720"/>
    <lineage>
        <taxon>Eukaryota</taxon>
        <taxon>Metazoa</taxon>
        <taxon>Ecdysozoa</taxon>
        <taxon>Nematoda</taxon>
        <taxon>Chromadorea</taxon>
        <taxon>Rhabditida</taxon>
        <taxon>Tylenchina</taxon>
        <taxon>Panagrolaimomorpha</taxon>
        <taxon>Strongyloidoidea</taxon>
        <taxon>Strongyloididae</taxon>
        <taxon>Strongyloides</taxon>
    </lineage>
</organism>
<name>A0A0N5BYJ7_STREA</name>
<keyword evidence="1" id="KW-1185">Reference proteome</keyword>
<protein>
    <submittedName>
        <fullName evidence="2">Transposase</fullName>
    </submittedName>
</protein>
<reference evidence="2" key="1">
    <citation type="submission" date="2017-02" db="UniProtKB">
        <authorList>
            <consortium name="WormBaseParasite"/>
        </authorList>
    </citation>
    <scope>IDENTIFICATION</scope>
</reference>